<dbReference type="RefSeq" id="XP_041292912.1">
    <property type="nucleotide sequence ID" value="XM_041433680.1"/>
</dbReference>
<sequence>MVIEESSASVNPGTAMGDLTFAKRKRTLSQVSPPKEGGQGPPKCRKDGWPHTVRSISPIPSSTDIQESGFILSPLAPILPLNPNSGSPIDDASVLLDTWDEEMADENQDADGEQQQTSFSPTHINEGAIPHDTDPPDHSRNTMPSLSAIECLVMTENKMQDKSMTPEKPCVGIPTPRPMEEVAGSHTIPQDNCEIEVVPHDDTTITMM</sequence>
<dbReference type="Proteomes" id="UP000823399">
    <property type="component" value="Unassembled WGS sequence"/>
</dbReference>
<dbReference type="EMBL" id="JABBWM010000027">
    <property type="protein sequence ID" value="KAG2108467.1"/>
    <property type="molecule type" value="Genomic_DNA"/>
</dbReference>
<protein>
    <submittedName>
        <fullName evidence="2">Uncharacterized protein</fullName>
    </submittedName>
</protein>
<keyword evidence="3" id="KW-1185">Reference proteome</keyword>
<accession>A0A9P7F868</accession>
<organism evidence="2 3">
    <name type="scientific">Suillus discolor</name>
    <dbReference type="NCBI Taxonomy" id="1912936"/>
    <lineage>
        <taxon>Eukaryota</taxon>
        <taxon>Fungi</taxon>
        <taxon>Dikarya</taxon>
        <taxon>Basidiomycota</taxon>
        <taxon>Agaricomycotina</taxon>
        <taxon>Agaricomycetes</taxon>
        <taxon>Agaricomycetidae</taxon>
        <taxon>Boletales</taxon>
        <taxon>Suillineae</taxon>
        <taxon>Suillaceae</taxon>
        <taxon>Suillus</taxon>
    </lineage>
</organism>
<evidence type="ECO:0000313" key="3">
    <source>
        <dbReference type="Proteomes" id="UP000823399"/>
    </source>
</evidence>
<feature type="compositionally biased region" description="Polar residues" evidence="1">
    <location>
        <begin position="113"/>
        <end position="123"/>
    </location>
</feature>
<name>A0A9P7F868_9AGAM</name>
<feature type="compositionally biased region" description="Polar residues" evidence="1">
    <location>
        <begin position="1"/>
        <end position="12"/>
    </location>
</feature>
<feature type="compositionally biased region" description="Polar residues" evidence="1">
    <location>
        <begin position="54"/>
        <end position="65"/>
    </location>
</feature>
<evidence type="ECO:0000313" key="2">
    <source>
        <dbReference type="EMBL" id="KAG2108467.1"/>
    </source>
</evidence>
<proteinExistence type="predicted"/>
<feature type="region of interest" description="Disordered" evidence="1">
    <location>
        <begin position="1"/>
        <end position="65"/>
    </location>
</feature>
<feature type="compositionally biased region" description="Basic and acidic residues" evidence="1">
    <location>
        <begin position="129"/>
        <end position="140"/>
    </location>
</feature>
<evidence type="ECO:0000256" key="1">
    <source>
        <dbReference type="SAM" id="MobiDB-lite"/>
    </source>
</evidence>
<comment type="caution">
    <text evidence="2">The sequence shown here is derived from an EMBL/GenBank/DDBJ whole genome shotgun (WGS) entry which is preliminary data.</text>
</comment>
<reference evidence="2" key="1">
    <citation type="journal article" date="2020" name="New Phytol.">
        <title>Comparative genomics reveals dynamic genome evolution in host specialist ectomycorrhizal fungi.</title>
        <authorList>
            <person name="Lofgren L.A."/>
            <person name="Nguyen N.H."/>
            <person name="Vilgalys R."/>
            <person name="Ruytinx J."/>
            <person name="Liao H.L."/>
            <person name="Branco S."/>
            <person name="Kuo A."/>
            <person name="LaButti K."/>
            <person name="Lipzen A."/>
            <person name="Andreopoulos W."/>
            <person name="Pangilinan J."/>
            <person name="Riley R."/>
            <person name="Hundley H."/>
            <person name="Na H."/>
            <person name="Barry K."/>
            <person name="Grigoriev I.V."/>
            <person name="Stajich J.E."/>
            <person name="Kennedy P.G."/>
        </authorList>
    </citation>
    <scope>NUCLEOTIDE SEQUENCE</scope>
    <source>
        <strain evidence="2">FC423</strain>
    </source>
</reference>
<gene>
    <name evidence="2" type="ORF">F5147DRAFT_652827</name>
</gene>
<dbReference type="AlphaFoldDB" id="A0A9P7F868"/>
<feature type="region of interest" description="Disordered" evidence="1">
    <location>
        <begin position="105"/>
        <end position="140"/>
    </location>
</feature>
<dbReference type="GeneID" id="64695939"/>